<evidence type="ECO:0000256" key="3">
    <source>
        <dbReference type="ARBA" id="ARBA00022722"/>
    </source>
</evidence>
<dbReference type="GO" id="GO:0008270">
    <property type="term" value="F:zinc ion binding"/>
    <property type="evidence" value="ECO:0007669"/>
    <property type="project" value="UniProtKB-UniRule"/>
</dbReference>
<dbReference type="SUPFAM" id="SSF56281">
    <property type="entry name" value="Metallo-hydrolase/oxidoreductase"/>
    <property type="match status" value="1"/>
</dbReference>
<evidence type="ECO:0000256" key="5">
    <source>
        <dbReference type="ARBA" id="ARBA00022759"/>
    </source>
</evidence>
<dbReference type="EC" id="3.1.26.11" evidence="8"/>
<dbReference type="Pfam" id="PF23023">
    <property type="entry name" value="Anti-Pycsar_Apyc1"/>
    <property type="match status" value="1"/>
</dbReference>
<keyword evidence="7 8" id="KW-0862">Zinc</keyword>
<dbReference type="PANTHER" id="PTHR46018:SF2">
    <property type="entry name" value="ZINC PHOSPHODIESTERASE ELAC PROTEIN 1"/>
    <property type="match status" value="1"/>
</dbReference>
<evidence type="ECO:0000256" key="4">
    <source>
        <dbReference type="ARBA" id="ARBA00022723"/>
    </source>
</evidence>
<feature type="binding site" evidence="8">
    <location>
        <position position="209"/>
    </location>
    <ligand>
        <name>Zn(2+)</name>
        <dbReference type="ChEBI" id="CHEBI:29105"/>
        <label>1</label>
        <note>catalytic</note>
    </ligand>
</feature>
<evidence type="ECO:0000256" key="1">
    <source>
        <dbReference type="ARBA" id="ARBA00011738"/>
    </source>
</evidence>
<feature type="binding site" evidence="8">
    <location>
        <position position="67"/>
    </location>
    <ligand>
        <name>Zn(2+)</name>
        <dbReference type="ChEBI" id="CHEBI:29105"/>
        <label>2</label>
        <note>catalytic</note>
    </ligand>
</feature>
<feature type="active site" description="Proton acceptor" evidence="8">
    <location>
        <position position="66"/>
    </location>
</feature>
<evidence type="ECO:0000256" key="7">
    <source>
        <dbReference type="ARBA" id="ARBA00022833"/>
    </source>
</evidence>
<organism evidence="9 10">
    <name type="scientific">Marinomonas alcarazii</name>
    <dbReference type="NCBI Taxonomy" id="491949"/>
    <lineage>
        <taxon>Bacteria</taxon>
        <taxon>Pseudomonadati</taxon>
        <taxon>Pseudomonadota</taxon>
        <taxon>Gammaproteobacteria</taxon>
        <taxon>Oceanospirillales</taxon>
        <taxon>Oceanospirillaceae</taxon>
        <taxon>Marinomonas</taxon>
    </lineage>
</organism>
<evidence type="ECO:0000313" key="10">
    <source>
        <dbReference type="Proteomes" id="UP000247551"/>
    </source>
</evidence>
<dbReference type="Proteomes" id="UP000247551">
    <property type="component" value="Unassembled WGS sequence"/>
</dbReference>
<keyword evidence="10" id="KW-1185">Reference proteome</keyword>
<keyword evidence="4 8" id="KW-0479">Metal-binding</keyword>
<reference evidence="9 10" key="1">
    <citation type="submission" date="2018-06" db="EMBL/GenBank/DDBJ databases">
        <title>Genomic Encyclopedia of Type Strains, Phase III (KMG-III): the genomes of soil and plant-associated and newly described type strains.</title>
        <authorList>
            <person name="Whitman W."/>
        </authorList>
    </citation>
    <scope>NUCLEOTIDE SEQUENCE [LARGE SCALE GENOMIC DNA]</scope>
    <source>
        <strain evidence="9 10">CECT 7730</strain>
    </source>
</reference>
<dbReference type="Gene3D" id="3.60.15.10">
    <property type="entry name" value="Ribonuclease Z/Hydroxyacylglutathione hydrolase-like"/>
    <property type="match status" value="1"/>
</dbReference>
<evidence type="ECO:0000256" key="8">
    <source>
        <dbReference type="HAMAP-Rule" id="MF_01818"/>
    </source>
</evidence>
<dbReference type="EMBL" id="QKLW01000002">
    <property type="protein sequence ID" value="PYF83046.1"/>
    <property type="molecule type" value="Genomic_DNA"/>
</dbReference>
<comment type="caution">
    <text evidence="9">The sequence shown here is derived from an EMBL/GenBank/DDBJ whole genome shotgun (WGS) entry which is preliminary data.</text>
</comment>
<feature type="binding site" evidence="8">
    <location>
        <position position="64"/>
    </location>
    <ligand>
        <name>Zn(2+)</name>
        <dbReference type="ChEBI" id="CHEBI:29105"/>
        <label>1</label>
        <note>catalytic</note>
    </ligand>
</feature>
<dbReference type="PANTHER" id="PTHR46018">
    <property type="entry name" value="ZINC PHOSPHODIESTERASE ELAC PROTEIN 1"/>
    <property type="match status" value="1"/>
</dbReference>
<keyword evidence="3 8" id="KW-0540">Nuclease</keyword>
<comment type="similarity">
    <text evidence="8">Belongs to the RNase Z family.</text>
</comment>
<keyword evidence="6 8" id="KW-0378">Hydrolase</keyword>
<keyword evidence="2 8" id="KW-0819">tRNA processing</keyword>
<evidence type="ECO:0000256" key="6">
    <source>
        <dbReference type="ARBA" id="ARBA00022801"/>
    </source>
</evidence>
<dbReference type="GO" id="GO:0042781">
    <property type="term" value="F:3'-tRNA processing endoribonuclease activity"/>
    <property type="evidence" value="ECO:0007669"/>
    <property type="project" value="UniProtKB-UniRule"/>
</dbReference>
<feature type="binding site" evidence="8">
    <location>
        <position position="66"/>
    </location>
    <ligand>
        <name>Zn(2+)</name>
        <dbReference type="ChEBI" id="CHEBI:29105"/>
        <label>2</label>
        <note>catalytic</note>
    </ligand>
</feature>
<comment type="cofactor">
    <cofactor evidence="8">
        <name>Zn(2+)</name>
        <dbReference type="ChEBI" id="CHEBI:29105"/>
    </cofactor>
    <text evidence="8">Binds 2 Zn(2+) ions.</text>
</comment>
<name>A0A318V2F4_9GAMM</name>
<comment type="catalytic activity">
    <reaction evidence="8">
        <text>Endonucleolytic cleavage of RNA, removing extra 3' nucleotides from tRNA precursor, generating 3' termini of tRNAs. A 3'-hydroxy group is left at the tRNA terminus and a 5'-phosphoryl group is left at the trailer molecule.</text>
        <dbReference type="EC" id="3.1.26.11"/>
    </reaction>
</comment>
<feature type="binding site" evidence="8">
    <location>
        <position position="209"/>
    </location>
    <ligand>
        <name>Zn(2+)</name>
        <dbReference type="ChEBI" id="CHEBI:29105"/>
        <label>2</label>
        <note>catalytic</note>
    </ligand>
</feature>
<dbReference type="NCBIfam" id="NF000801">
    <property type="entry name" value="PRK00055.1-3"/>
    <property type="match status" value="1"/>
</dbReference>
<gene>
    <name evidence="8" type="primary">rnz</name>
    <name evidence="9" type="ORF">DFP75_102136</name>
</gene>
<accession>A0A318V2F4</accession>
<dbReference type="InterPro" id="IPR036866">
    <property type="entry name" value="RibonucZ/Hydroxyglut_hydro"/>
</dbReference>
<dbReference type="AlphaFoldDB" id="A0A318V2F4"/>
<comment type="subunit">
    <text evidence="1 8">Homodimer.</text>
</comment>
<evidence type="ECO:0000256" key="2">
    <source>
        <dbReference type="ARBA" id="ARBA00022694"/>
    </source>
</evidence>
<dbReference type="RefSeq" id="WP_110573106.1">
    <property type="nucleotide sequence ID" value="NZ_QKLW01000002.1"/>
</dbReference>
<dbReference type="CDD" id="cd07717">
    <property type="entry name" value="RNaseZ_ZiPD-like_MBL-fold"/>
    <property type="match status" value="1"/>
</dbReference>
<feature type="binding site" evidence="8">
    <location>
        <position position="62"/>
    </location>
    <ligand>
        <name>Zn(2+)</name>
        <dbReference type="ChEBI" id="CHEBI:29105"/>
        <label>1</label>
        <note>catalytic</note>
    </ligand>
</feature>
<proteinExistence type="inferred from homology"/>
<evidence type="ECO:0000313" key="9">
    <source>
        <dbReference type="EMBL" id="PYF83046.1"/>
    </source>
</evidence>
<feature type="binding site" evidence="8">
    <location>
        <position position="139"/>
    </location>
    <ligand>
        <name>Zn(2+)</name>
        <dbReference type="ChEBI" id="CHEBI:29105"/>
        <label>1</label>
        <note>catalytic</note>
    </ligand>
</feature>
<sequence length="319" mass="35710">MNIVFLGASAGVPTKTRNVTGIAVREERGNGWYLVDCGEGTQHQILHTNLSINALQAIFITHIHGDHCYGLPGILASAAMNGRKAPLKIMAPSGVKEWVEATQQHTQLYLPYDIEFVSTDDLPSVEFRKVRVETVALSHRVPSYAYCFTEKDINPRLDVEKLERHNIPRGPHWGQLQKGQDVELNGKLIHCEDYLLYDKNPQKIIVAGDNDQPELLAQISHGTNVLVHEATYTKDLVEKSGNSYGHSYAELVATFAEQANIPNLVLTHFSPRYQANPNLSPSIADIYQEAKAHYSGNLFLANDLDEYQLNKSNELKKRI</sequence>
<protein>
    <recommendedName>
        <fullName evidence="8">Ribonuclease Z</fullName>
        <shortName evidence="8">RNase Z</shortName>
        <ecNumber evidence="8">3.1.26.11</ecNumber>
    </recommendedName>
    <alternativeName>
        <fullName evidence="8">tRNA 3 endonuclease</fullName>
    </alternativeName>
    <alternativeName>
        <fullName evidence="8">tRNase Z</fullName>
    </alternativeName>
</protein>
<keyword evidence="5 8" id="KW-0255">Endonuclease</keyword>
<dbReference type="InterPro" id="IPR013471">
    <property type="entry name" value="RNase_Z/BN"/>
</dbReference>
<feature type="binding site" evidence="8">
    <location>
        <position position="268"/>
    </location>
    <ligand>
        <name>Zn(2+)</name>
        <dbReference type="ChEBI" id="CHEBI:29105"/>
        <label>2</label>
        <note>catalytic</note>
    </ligand>
</feature>
<comment type="function">
    <text evidence="8">Zinc phosphodiesterase, which displays some tRNA 3'-processing endonuclease activity. Probably involved in tRNA maturation, by removing a 3'-trailer from precursor tRNA.</text>
</comment>
<dbReference type="HAMAP" id="MF_01818">
    <property type="entry name" value="RNase_Z_BN"/>
    <property type="match status" value="1"/>
</dbReference>